<dbReference type="EMBL" id="FQWZ01000002">
    <property type="protein sequence ID" value="SHG64578.1"/>
    <property type="molecule type" value="Genomic_DNA"/>
</dbReference>
<dbReference type="STRING" id="490188.SAMN04488068_0908"/>
<gene>
    <name evidence="3" type="ORF">SAMN04488068_0908</name>
</gene>
<feature type="region of interest" description="Disordered" evidence="1">
    <location>
        <begin position="1"/>
        <end position="22"/>
    </location>
</feature>
<accession>A0A1M5LHU6</accession>
<dbReference type="AlphaFoldDB" id="A0A1M5LHU6"/>
<evidence type="ECO:0000256" key="1">
    <source>
        <dbReference type="SAM" id="MobiDB-lite"/>
    </source>
</evidence>
<keyword evidence="4" id="KW-1185">Reference proteome</keyword>
<dbReference type="Proteomes" id="UP000199758">
    <property type="component" value="Unassembled WGS sequence"/>
</dbReference>
<protein>
    <submittedName>
        <fullName evidence="3">Oxidoreductase-like protein, N-terminal</fullName>
    </submittedName>
</protein>
<sequence length="65" mass="7011">MNDSPMNAAGADDEEPMPPQPDRPDCCNGGCAVCVLDGFDEEMDLWRQACRAVLARRAARQQGAS</sequence>
<evidence type="ECO:0000259" key="2">
    <source>
        <dbReference type="Pfam" id="PF09791"/>
    </source>
</evidence>
<evidence type="ECO:0000313" key="4">
    <source>
        <dbReference type="Proteomes" id="UP000199758"/>
    </source>
</evidence>
<organism evidence="3 4">
    <name type="scientific">Hydrocarboniphaga daqingensis</name>
    <dbReference type="NCBI Taxonomy" id="490188"/>
    <lineage>
        <taxon>Bacteria</taxon>
        <taxon>Pseudomonadati</taxon>
        <taxon>Pseudomonadota</taxon>
        <taxon>Gammaproteobacteria</taxon>
        <taxon>Nevskiales</taxon>
        <taxon>Nevskiaceae</taxon>
        <taxon>Hydrocarboniphaga</taxon>
    </lineage>
</organism>
<dbReference type="InterPro" id="IPR019180">
    <property type="entry name" value="Oxidoreductase-like_N"/>
</dbReference>
<dbReference type="Pfam" id="PF09791">
    <property type="entry name" value="Oxidored-like"/>
    <property type="match status" value="1"/>
</dbReference>
<evidence type="ECO:0000313" key="3">
    <source>
        <dbReference type="EMBL" id="SHG64578.1"/>
    </source>
</evidence>
<name>A0A1M5LHU6_9GAMM</name>
<reference evidence="3 4" key="1">
    <citation type="submission" date="2016-11" db="EMBL/GenBank/DDBJ databases">
        <authorList>
            <person name="Jaros S."/>
            <person name="Januszkiewicz K."/>
            <person name="Wedrychowicz H."/>
        </authorList>
    </citation>
    <scope>NUCLEOTIDE SEQUENCE [LARGE SCALE GENOMIC DNA]</scope>
    <source>
        <strain evidence="3 4">CGMCC 1.7049</strain>
    </source>
</reference>
<feature type="domain" description="Oxidoreductase-like" evidence="2">
    <location>
        <begin position="17"/>
        <end position="52"/>
    </location>
</feature>
<proteinExistence type="predicted"/>